<dbReference type="Bgee" id="WBGene00019417">
    <property type="expression patterns" value="Expressed in embryo and 1 other cell type or tissue"/>
</dbReference>
<gene>
    <name evidence="2 4" type="primary">fbxb-52</name>
    <name evidence="2" type="ORF">CELE_K05F6.6</name>
    <name evidence="4" type="ORF">K05F6.6</name>
</gene>
<feature type="domain" description="F-box" evidence="1">
    <location>
        <begin position="6"/>
        <end position="52"/>
    </location>
</feature>
<dbReference type="Pfam" id="PF07735">
    <property type="entry name" value="FBA_2"/>
    <property type="match status" value="1"/>
</dbReference>
<evidence type="ECO:0000313" key="3">
    <source>
        <dbReference type="Proteomes" id="UP000001940"/>
    </source>
</evidence>
<name>O44863_CAEEL</name>
<evidence type="ECO:0000259" key="1">
    <source>
        <dbReference type="PROSITE" id="PS50181"/>
    </source>
</evidence>
<dbReference type="AGR" id="WB:WBGene00019417"/>
<dbReference type="WormBase" id="K05F6.6">
    <property type="protein sequence ID" value="CE51401"/>
    <property type="gene ID" value="WBGene00019417"/>
    <property type="gene designation" value="fbxb-52"/>
</dbReference>
<organism evidence="2 3">
    <name type="scientific">Caenorhabditis elegans</name>
    <dbReference type="NCBI Taxonomy" id="6239"/>
    <lineage>
        <taxon>Eukaryota</taxon>
        <taxon>Metazoa</taxon>
        <taxon>Ecdysozoa</taxon>
        <taxon>Nematoda</taxon>
        <taxon>Chromadorea</taxon>
        <taxon>Rhabditida</taxon>
        <taxon>Rhabditina</taxon>
        <taxon>Rhabditomorpha</taxon>
        <taxon>Rhabditoidea</taxon>
        <taxon>Rhabditidae</taxon>
        <taxon>Peloderinae</taxon>
        <taxon>Caenorhabditis</taxon>
    </lineage>
</organism>
<dbReference type="RefSeq" id="NP_001309510.1">
    <property type="nucleotide sequence ID" value="NM_001322709.4"/>
</dbReference>
<dbReference type="InterPro" id="IPR001810">
    <property type="entry name" value="F-box_dom"/>
</dbReference>
<dbReference type="InParanoid" id="O44863"/>
<proteinExistence type="predicted"/>
<dbReference type="FunCoup" id="O44863">
    <property type="interactions" value="811"/>
</dbReference>
<dbReference type="EMBL" id="BX284602">
    <property type="protein sequence ID" value="CCD72675.2"/>
    <property type="molecule type" value="Genomic_DNA"/>
</dbReference>
<dbReference type="GeneID" id="187036"/>
<accession>O44863</accession>
<dbReference type="PIR" id="T32846">
    <property type="entry name" value="T32846"/>
</dbReference>
<dbReference type="AlphaFoldDB" id="O44863"/>
<dbReference type="InterPro" id="IPR012885">
    <property type="entry name" value="F-box_Sdz-33"/>
</dbReference>
<dbReference type="PaxDb" id="6239-K05F6.6"/>
<sequence length="334" mass="38386">MAAVSSFPLHRLPQKTLKDVIGKMEIFEQACFSMVSRKTKNLIKEFGNFKGSKVEMEFLHPAPLLHIWNSRKEHAVCMFAFGHVTLSVSSRRSRRSRLFSTPRLFDTRSWFNHLMDILQPSKLNTLNVENPSDEFDESKFKMIKKCLKGRKICLLSIQRTPRMENILKLVNVFSEANELQLSANEQLDSSQLLAFRQILQMEHHNLYLSNLSLNNLLITRSSVIETENSTLLTEKNINLILKHWIAGLKPELKYLSVQLRGPVFNKELVFEGIPHKIASSRRTFRLNNEDDLLRAGGIDFYLGDGIKATAVFEVLFGNAKIIFAAHNSEFISFM</sequence>
<dbReference type="HOGENOM" id="CLU_555795_0_0_1"/>
<dbReference type="eggNOG" id="KOG2716">
    <property type="taxonomic scope" value="Eukaryota"/>
</dbReference>
<keyword evidence="3" id="KW-1185">Reference proteome</keyword>
<reference evidence="2 3" key="1">
    <citation type="journal article" date="1998" name="Science">
        <title>Genome sequence of the nematode C. elegans: a platform for investigating biology.</title>
        <authorList>
            <consortium name="The C. elegans sequencing consortium"/>
            <person name="Sulson J.E."/>
            <person name="Waterston R."/>
        </authorList>
    </citation>
    <scope>NUCLEOTIDE SEQUENCE [LARGE SCALE GENOMIC DNA]</scope>
    <source>
        <strain evidence="2 3">Bristol N2</strain>
    </source>
</reference>
<dbReference type="InterPro" id="IPR053222">
    <property type="entry name" value="Zygotic_Embryogenesis-Asso"/>
</dbReference>
<dbReference type="PANTHER" id="PTHR22899">
    <property type="entry name" value="CYCLIN-RELATED F-BOX FAMILY"/>
    <property type="match status" value="1"/>
</dbReference>
<dbReference type="PROSITE" id="PS50181">
    <property type="entry name" value="FBOX"/>
    <property type="match status" value="1"/>
</dbReference>
<dbReference type="CTD" id="187036"/>
<dbReference type="UCSC" id="K05F6.6">
    <property type="organism name" value="c. elegans"/>
</dbReference>
<dbReference type="Pfam" id="PF00646">
    <property type="entry name" value="F-box"/>
    <property type="match status" value="1"/>
</dbReference>
<dbReference type="Proteomes" id="UP000001940">
    <property type="component" value="Chromosome II"/>
</dbReference>
<dbReference type="KEGG" id="cel:CELE_K05F6.6"/>
<dbReference type="PANTHER" id="PTHR22899:SF0">
    <property type="entry name" value="F-BOX ASSOCIATED DOMAIN-CONTAINING PROTEIN-RELATED"/>
    <property type="match status" value="1"/>
</dbReference>
<evidence type="ECO:0000313" key="2">
    <source>
        <dbReference type="EMBL" id="CCD72675.2"/>
    </source>
</evidence>
<protein>
    <submittedName>
        <fullName evidence="2">F-box domain-containing protein</fullName>
    </submittedName>
</protein>
<evidence type="ECO:0000313" key="4">
    <source>
        <dbReference type="WormBase" id="K05F6.6"/>
    </source>
</evidence>